<feature type="domain" description="BRCT" evidence="3">
    <location>
        <begin position="141"/>
        <end position="246"/>
    </location>
</feature>
<dbReference type="OrthoDB" id="251770at2759"/>
<dbReference type="GO" id="GO:0007095">
    <property type="term" value="P:mitotic G2 DNA damage checkpoint signaling"/>
    <property type="evidence" value="ECO:0007669"/>
    <property type="project" value="TreeGrafter"/>
</dbReference>
<dbReference type="AlphaFoldDB" id="A0A1E5RK18"/>
<dbReference type="PANTHER" id="PTHR13561">
    <property type="entry name" value="DNA REPLICATION REGULATOR DPB11-RELATED"/>
    <property type="match status" value="1"/>
</dbReference>
<feature type="compositionally biased region" description="Polar residues" evidence="2">
    <location>
        <begin position="729"/>
        <end position="749"/>
    </location>
</feature>
<evidence type="ECO:0000313" key="5">
    <source>
        <dbReference type="Proteomes" id="UP000095358"/>
    </source>
</evidence>
<keyword evidence="1" id="KW-0677">Repeat</keyword>
<evidence type="ECO:0000259" key="3">
    <source>
        <dbReference type="PROSITE" id="PS50172"/>
    </source>
</evidence>
<dbReference type="SUPFAM" id="SSF52113">
    <property type="entry name" value="BRCT domain"/>
    <property type="match status" value="2"/>
</dbReference>
<evidence type="ECO:0000313" key="4">
    <source>
        <dbReference type="EMBL" id="OEJ87258.1"/>
    </source>
</evidence>
<protein>
    <submittedName>
        <fullName evidence="4">DNA replication regulator DPB11</fullName>
    </submittedName>
</protein>
<dbReference type="InterPro" id="IPR036420">
    <property type="entry name" value="BRCT_dom_sf"/>
</dbReference>
<feature type="compositionally biased region" description="Basic residues" evidence="2">
    <location>
        <begin position="831"/>
        <end position="843"/>
    </location>
</feature>
<accession>A0A1E5RK18</accession>
<evidence type="ECO:0000256" key="1">
    <source>
        <dbReference type="ARBA" id="ARBA00022737"/>
    </source>
</evidence>
<feature type="region of interest" description="Disordered" evidence="2">
    <location>
        <begin position="812"/>
        <end position="843"/>
    </location>
</feature>
<dbReference type="STRING" id="29833.A0A1E5RK18"/>
<proteinExistence type="predicted"/>
<name>A0A1E5RK18_HANUV</name>
<dbReference type="GO" id="GO:0033314">
    <property type="term" value="P:mitotic DNA replication checkpoint signaling"/>
    <property type="evidence" value="ECO:0007669"/>
    <property type="project" value="TreeGrafter"/>
</dbReference>
<reference evidence="5" key="1">
    <citation type="journal article" date="2016" name="Genome Announc.">
        <title>Genome sequences of three species of Hanseniaspora isolated from spontaneous wine fermentations.</title>
        <authorList>
            <person name="Sternes P.R."/>
            <person name="Lee D."/>
            <person name="Kutyna D.R."/>
            <person name="Borneman A.R."/>
        </authorList>
    </citation>
    <scope>NUCLEOTIDE SEQUENCE [LARGE SCALE GENOMIC DNA]</scope>
    <source>
        <strain evidence="5">AWRI3580</strain>
    </source>
</reference>
<evidence type="ECO:0000256" key="2">
    <source>
        <dbReference type="SAM" id="MobiDB-lite"/>
    </source>
</evidence>
<dbReference type="PROSITE" id="PS50172">
    <property type="entry name" value="BRCT"/>
    <property type="match status" value="1"/>
</dbReference>
<comment type="caution">
    <text evidence="4">The sequence shown here is derived from an EMBL/GenBank/DDBJ whole genome shotgun (WGS) entry which is preliminary data.</text>
</comment>
<sequence length="843" mass="97375">MNNISKSSNDKLKIFKGIVVTTSTMSESRSNQVSNMIMEMGGNYHVDFPKTTNVLIIDITGLPSYDTILKSKKYQYTLTQKLDTIIIDFEILSMIHSLHKTNQLSKIHPILLGGGNGISVKNDEFLKHIMLNLLRIKYSIKPFDLLKNKINIFFGKFNSSNEIPNYVKSIKNNMSGKKAIGLNINEKHYVTQISDESRDSCLFITELNSGVRIAAAKKDRVPVVHIQWLIDVIQRNLMISYKPYMLNEVTSTDNKYLYDKMMANRCWRNTDLKTLNNDTALAKQVFDEFEMIDNKIIIKKNLKNKLNNTVWDKIMKANDLPAPREDSVTKELPQLALVRNSLERDGTIEQFVVETNYFSNCHILSYGFSHKHNKILNKTFDKLDCSTYKAYCVDEGTKENDASSMEADYERNFGDQSKKCIIIIPHDMDLQTLPSFLIKQYLNSLNLFEQNKLNWNYTNTLIVTEFHVERCLFFKKYLDPDCWSLPFFNCNLKFLTYKDNSEIFNWTMSGFEGVEILHMNKIIKLTDSLKEQTNFVYSKILNTTTDLLIVNLSKIMCVQKNKTGSLYESTNKYLNSFKPEEERLFSERQVNKNIDIDSNSYLIKKLNFIRNSKNPIPSVTPGLIFQLFYKFNKCQLDQLSSFDQSTSNIVKINDTEWCITCPKKENFETKESSGQKAEPYEFLLQMEPKEKSVDIFENEKISQDPLIFLSNNFARPEAMDISPTKRTNKNSPIKDNGSEYESPSKNHGSISPHKLKKQKINRSPLRTMSEQNSDSSKKVLTKEKLAYLFDGGTEGQSSQISYGQKKMSNTANSRLDHVSGNDHEINTTHHSLLRRSLRKRSTR</sequence>
<keyword evidence="5" id="KW-1185">Reference proteome</keyword>
<gene>
    <name evidence="4" type="ORF">AWRI3580_g2691</name>
</gene>
<dbReference type="Gene3D" id="3.40.50.10190">
    <property type="entry name" value="BRCT domain"/>
    <property type="match status" value="3"/>
</dbReference>
<dbReference type="InterPro" id="IPR001357">
    <property type="entry name" value="BRCT_dom"/>
</dbReference>
<feature type="region of interest" description="Disordered" evidence="2">
    <location>
        <begin position="718"/>
        <end position="777"/>
    </location>
</feature>
<dbReference type="Proteomes" id="UP000095358">
    <property type="component" value="Unassembled WGS sequence"/>
</dbReference>
<organism evidence="4 5">
    <name type="scientific">Hanseniaspora uvarum</name>
    <name type="common">Yeast</name>
    <name type="synonym">Kloeckera apiculata</name>
    <dbReference type="NCBI Taxonomy" id="29833"/>
    <lineage>
        <taxon>Eukaryota</taxon>
        <taxon>Fungi</taxon>
        <taxon>Dikarya</taxon>
        <taxon>Ascomycota</taxon>
        <taxon>Saccharomycotina</taxon>
        <taxon>Saccharomycetes</taxon>
        <taxon>Saccharomycodales</taxon>
        <taxon>Saccharomycodaceae</taxon>
        <taxon>Hanseniaspora</taxon>
    </lineage>
</organism>
<dbReference type="GO" id="GO:0006270">
    <property type="term" value="P:DNA replication initiation"/>
    <property type="evidence" value="ECO:0007669"/>
    <property type="project" value="TreeGrafter"/>
</dbReference>
<feature type="compositionally biased region" description="Polar residues" evidence="2">
    <location>
        <begin position="764"/>
        <end position="774"/>
    </location>
</feature>
<feature type="compositionally biased region" description="Basic and acidic residues" evidence="2">
    <location>
        <begin position="814"/>
        <end position="827"/>
    </location>
</feature>
<dbReference type="VEuPathDB" id="FungiDB:AWRI3580_g2691"/>
<dbReference type="PANTHER" id="PTHR13561:SF20">
    <property type="entry name" value="DNA TOPOISOMERASE 2-BINDING PROTEIN 1"/>
    <property type="match status" value="1"/>
</dbReference>
<dbReference type="EMBL" id="LPNN01000005">
    <property type="protein sequence ID" value="OEJ87258.1"/>
    <property type="molecule type" value="Genomic_DNA"/>
</dbReference>